<dbReference type="UniPathway" id="UPA00359">
    <property type="reaction ID" value="UER00482"/>
</dbReference>
<dbReference type="GO" id="GO:0005886">
    <property type="term" value="C:plasma membrane"/>
    <property type="evidence" value="ECO:0007669"/>
    <property type="project" value="TreeGrafter"/>
</dbReference>
<organism evidence="14 15">
    <name type="scientific">Bradyrhizobium lablabi</name>
    <dbReference type="NCBI Taxonomy" id="722472"/>
    <lineage>
        <taxon>Bacteria</taxon>
        <taxon>Pseudomonadati</taxon>
        <taxon>Pseudomonadota</taxon>
        <taxon>Alphaproteobacteria</taxon>
        <taxon>Hyphomicrobiales</taxon>
        <taxon>Nitrobacteraceae</taxon>
        <taxon>Bradyrhizobium</taxon>
    </lineage>
</organism>
<feature type="binding site" evidence="13">
    <location>
        <begin position="51"/>
        <end position="58"/>
    </location>
    <ligand>
        <name>ATP</name>
        <dbReference type="ChEBI" id="CHEBI:30616"/>
    </ligand>
</feature>
<evidence type="ECO:0000256" key="6">
    <source>
        <dbReference type="ARBA" id="ARBA00022556"/>
    </source>
</evidence>
<evidence type="ECO:0000256" key="10">
    <source>
        <dbReference type="ARBA" id="ARBA00022840"/>
    </source>
</evidence>
<comment type="pathway">
    <text evidence="2 13">Glycolipid biosynthesis; lipid IV(A) biosynthesis; lipid IV(A) from (3R)-3-hydroxytetradecanoyl-[acyl-carrier-protein] and UDP-N-acetyl-alpha-D-glucosamine: step 6/6.</text>
</comment>
<evidence type="ECO:0000256" key="12">
    <source>
        <dbReference type="ARBA" id="ARBA00029757"/>
    </source>
</evidence>
<dbReference type="AlphaFoldDB" id="A0A1M7BUA5"/>
<dbReference type="GO" id="GO:0005524">
    <property type="term" value="F:ATP binding"/>
    <property type="evidence" value="ECO:0007669"/>
    <property type="project" value="UniProtKB-UniRule"/>
</dbReference>
<accession>A0A1M7BUA5</accession>
<dbReference type="GO" id="GO:0009245">
    <property type="term" value="P:lipid A biosynthetic process"/>
    <property type="evidence" value="ECO:0007669"/>
    <property type="project" value="UniProtKB-UniRule"/>
</dbReference>
<evidence type="ECO:0000256" key="1">
    <source>
        <dbReference type="ARBA" id="ARBA00002274"/>
    </source>
</evidence>
<dbReference type="InterPro" id="IPR027417">
    <property type="entry name" value="P-loop_NTPase"/>
</dbReference>
<comment type="catalytic activity">
    <reaction evidence="13">
        <text>a lipid A disaccharide + ATP = a lipid IVA + ADP + H(+)</text>
        <dbReference type="Rhea" id="RHEA:67840"/>
        <dbReference type="ChEBI" id="CHEBI:15378"/>
        <dbReference type="ChEBI" id="CHEBI:30616"/>
        <dbReference type="ChEBI" id="CHEBI:176343"/>
        <dbReference type="ChEBI" id="CHEBI:176425"/>
        <dbReference type="ChEBI" id="CHEBI:456216"/>
        <dbReference type="EC" id="2.7.1.130"/>
    </reaction>
</comment>
<evidence type="ECO:0000256" key="13">
    <source>
        <dbReference type="HAMAP-Rule" id="MF_00409"/>
    </source>
</evidence>
<evidence type="ECO:0000256" key="4">
    <source>
        <dbReference type="ARBA" id="ARBA00016436"/>
    </source>
</evidence>
<evidence type="ECO:0000256" key="7">
    <source>
        <dbReference type="ARBA" id="ARBA00022679"/>
    </source>
</evidence>
<dbReference type="SUPFAM" id="SSF52540">
    <property type="entry name" value="P-loop containing nucleoside triphosphate hydrolases"/>
    <property type="match status" value="1"/>
</dbReference>
<dbReference type="RefSeq" id="WP_074823807.1">
    <property type="nucleotide sequence ID" value="NZ_FNTI01000001.1"/>
</dbReference>
<comment type="similarity">
    <text evidence="13">Belongs to the LpxK family.</text>
</comment>
<comment type="function">
    <text evidence="1 13">Transfers the gamma-phosphate of ATP to the 4'-position of a tetraacyldisaccharide 1-phosphate intermediate (termed DS-1-P) to form tetraacyldisaccharide 1,4'-bis-phosphate (lipid IVA).</text>
</comment>
<dbReference type="GO" id="GO:0009029">
    <property type="term" value="F:lipid-A 4'-kinase activity"/>
    <property type="evidence" value="ECO:0007669"/>
    <property type="project" value="UniProtKB-UniRule"/>
</dbReference>
<evidence type="ECO:0000256" key="8">
    <source>
        <dbReference type="ARBA" id="ARBA00022741"/>
    </source>
</evidence>
<keyword evidence="8 13" id="KW-0547">Nucleotide-binding</keyword>
<reference evidence="14 15" key="1">
    <citation type="submission" date="2016-10" db="EMBL/GenBank/DDBJ databases">
        <authorList>
            <person name="de Groot N.N."/>
        </authorList>
    </citation>
    <scope>NUCLEOTIDE SEQUENCE [LARGE SCALE GENOMIC DNA]</scope>
    <source>
        <strain evidence="14 15">GAS522</strain>
    </source>
</reference>
<dbReference type="PANTHER" id="PTHR42724:SF1">
    <property type="entry name" value="TETRAACYLDISACCHARIDE 4'-KINASE, MITOCHONDRIAL-RELATED"/>
    <property type="match status" value="1"/>
</dbReference>
<dbReference type="HAMAP" id="MF_00409">
    <property type="entry name" value="LpxK"/>
    <property type="match status" value="1"/>
</dbReference>
<dbReference type="GO" id="GO:0009244">
    <property type="term" value="P:lipopolysaccharide core region biosynthetic process"/>
    <property type="evidence" value="ECO:0007669"/>
    <property type="project" value="TreeGrafter"/>
</dbReference>
<keyword evidence="10 13" id="KW-0067">ATP-binding</keyword>
<evidence type="ECO:0000313" key="15">
    <source>
        <dbReference type="Proteomes" id="UP000183208"/>
    </source>
</evidence>
<evidence type="ECO:0000256" key="9">
    <source>
        <dbReference type="ARBA" id="ARBA00022777"/>
    </source>
</evidence>
<dbReference type="EMBL" id="FNTI01000001">
    <property type="protein sequence ID" value="SED61538.1"/>
    <property type="molecule type" value="Genomic_DNA"/>
</dbReference>
<keyword evidence="5 13" id="KW-0444">Lipid biosynthesis</keyword>
<dbReference type="OrthoDB" id="9766423at2"/>
<evidence type="ECO:0000256" key="3">
    <source>
        <dbReference type="ARBA" id="ARBA00012071"/>
    </source>
</evidence>
<keyword evidence="9 13" id="KW-0418">Kinase</keyword>
<evidence type="ECO:0000256" key="11">
    <source>
        <dbReference type="ARBA" id="ARBA00023098"/>
    </source>
</evidence>
<name>A0A1M7BUA5_9BRAD</name>
<keyword evidence="7 13" id="KW-0808">Transferase</keyword>
<dbReference type="InterPro" id="IPR003758">
    <property type="entry name" value="LpxK"/>
</dbReference>
<evidence type="ECO:0000256" key="2">
    <source>
        <dbReference type="ARBA" id="ARBA00004870"/>
    </source>
</evidence>
<keyword evidence="11 13" id="KW-0443">Lipid metabolism</keyword>
<keyword evidence="6 13" id="KW-0441">Lipid A biosynthesis</keyword>
<proteinExistence type="inferred from homology"/>
<evidence type="ECO:0000313" key="14">
    <source>
        <dbReference type="EMBL" id="SED61538.1"/>
    </source>
</evidence>
<dbReference type="EC" id="2.7.1.130" evidence="3 13"/>
<dbReference type="NCBIfam" id="TIGR00682">
    <property type="entry name" value="lpxK"/>
    <property type="match status" value="1"/>
</dbReference>
<dbReference type="Pfam" id="PF02606">
    <property type="entry name" value="LpxK"/>
    <property type="match status" value="1"/>
</dbReference>
<dbReference type="PANTHER" id="PTHR42724">
    <property type="entry name" value="TETRAACYLDISACCHARIDE 4'-KINASE"/>
    <property type="match status" value="1"/>
</dbReference>
<sequence length="342" mass="36079">MREPGFWHSPSSWKSHLLRPLGALYGAIAANRLQHNGLDAGIPVLCVGNYHVGGAGKTPTVLALAKLLRDLGETPVVLSRGYGGRLRGPVRVDPARHAASDVGDEPLMMAVQLPVVVARQRADGVPLARSQGATVILMDDGFQSPAVAKDASLIVIDGNRGLGNGQVFPAGPLRAPLKPQLARTDALVIVGNGAAAEAVAVEIAAQGKPVLRAHLQPDAAQVASLRGGRVLAFAGIGDPARFFATLEASGIEVAQRRAFADHHPFTQAEIEGLVAEAARDALTLVTTEKDLARLRRAGGVPDWAQQITAFTVTLEFDDAALLRWFVTARLFKARERKLSGGD</sequence>
<dbReference type="Proteomes" id="UP000183208">
    <property type="component" value="Unassembled WGS sequence"/>
</dbReference>
<evidence type="ECO:0000256" key="5">
    <source>
        <dbReference type="ARBA" id="ARBA00022516"/>
    </source>
</evidence>
<protein>
    <recommendedName>
        <fullName evidence="4 13">Tetraacyldisaccharide 4'-kinase</fullName>
        <ecNumber evidence="3 13">2.7.1.130</ecNumber>
    </recommendedName>
    <alternativeName>
        <fullName evidence="12 13">Lipid A 4'-kinase</fullName>
    </alternativeName>
</protein>
<gene>
    <name evidence="13" type="primary">lpxK</name>
    <name evidence="14" type="ORF">SAMN05444171_4604</name>
</gene>